<feature type="signal peptide" evidence="1">
    <location>
        <begin position="1"/>
        <end position="17"/>
    </location>
</feature>
<protein>
    <recommendedName>
        <fullName evidence="4">Ig-like domain-containing protein</fullName>
    </recommendedName>
</protein>
<dbReference type="RefSeq" id="XP_069206552.1">
    <property type="nucleotide sequence ID" value="XM_069356711.1"/>
</dbReference>
<feature type="chain" id="PRO_5045595252" description="Ig-like domain-containing protein" evidence="1">
    <location>
        <begin position="18"/>
        <end position="147"/>
    </location>
</feature>
<evidence type="ECO:0000313" key="3">
    <source>
        <dbReference type="Proteomes" id="UP001565368"/>
    </source>
</evidence>
<proteinExistence type="predicted"/>
<name>A0ABR3PWX2_9TREE</name>
<evidence type="ECO:0000313" key="2">
    <source>
        <dbReference type="EMBL" id="KAL1406608.1"/>
    </source>
</evidence>
<dbReference type="EMBL" id="JBBXJM010000006">
    <property type="protein sequence ID" value="KAL1406608.1"/>
    <property type="molecule type" value="Genomic_DNA"/>
</dbReference>
<accession>A0ABR3PWX2</accession>
<gene>
    <name evidence="2" type="ORF">Q8F55_008314</name>
</gene>
<keyword evidence="3" id="KW-1185">Reference proteome</keyword>
<sequence length="147" mass="15489">MFSKTLIALALVSVAAAAPADAPLAKLTCFGPKDCSGGATFTSTFSVQDKITQYWNDPVTGNGGLGKCVDFAAEQTVTSCKIESLDPAYSCSFGGTWATNCFGTFAAGYTVKNWNGQDQSCATGDRYFGMEGNRIYGGLVSCRRNRA</sequence>
<dbReference type="GeneID" id="95989357"/>
<evidence type="ECO:0000256" key="1">
    <source>
        <dbReference type="SAM" id="SignalP"/>
    </source>
</evidence>
<evidence type="ECO:0008006" key="4">
    <source>
        <dbReference type="Google" id="ProtNLM"/>
    </source>
</evidence>
<reference evidence="2 3" key="1">
    <citation type="submission" date="2023-08" db="EMBL/GenBank/DDBJ databases">
        <title>Annotated Genome Sequence of Vanrija albida AlHP1.</title>
        <authorList>
            <person name="Herzog R."/>
        </authorList>
    </citation>
    <scope>NUCLEOTIDE SEQUENCE [LARGE SCALE GENOMIC DNA]</scope>
    <source>
        <strain evidence="2 3">AlHP1</strain>
    </source>
</reference>
<organism evidence="2 3">
    <name type="scientific">Vanrija albida</name>
    <dbReference type="NCBI Taxonomy" id="181172"/>
    <lineage>
        <taxon>Eukaryota</taxon>
        <taxon>Fungi</taxon>
        <taxon>Dikarya</taxon>
        <taxon>Basidiomycota</taxon>
        <taxon>Agaricomycotina</taxon>
        <taxon>Tremellomycetes</taxon>
        <taxon>Trichosporonales</taxon>
        <taxon>Trichosporonaceae</taxon>
        <taxon>Vanrija</taxon>
    </lineage>
</organism>
<dbReference type="Proteomes" id="UP001565368">
    <property type="component" value="Unassembled WGS sequence"/>
</dbReference>
<comment type="caution">
    <text evidence="2">The sequence shown here is derived from an EMBL/GenBank/DDBJ whole genome shotgun (WGS) entry which is preliminary data.</text>
</comment>
<keyword evidence="1" id="KW-0732">Signal</keyword>